<evidence type="ECO:0008006" key="13">
    <source>
        <dbReference type="Google" id="ProtNLM"/>
    </source>
</evidence>
<dbReference type="Ensembl" id="ENSXETT00000118495">
    <property type="protein sequence ID" value="ENSXETP00000103457"/>
    <property type="gene ID" value="ENSXETG00000048585"/>
</dbReference>
<keyword evidence="6" id="KW-0732">Signal</keyword>
<dbReference type="GeneTree" id="ENSGT00940000160264"/>
<evidence type="ECO:0000256" key="2">
    <source>
        <dbReference type="ARBA" id="ARBA00007087"/>
    </source>
</evidence>
<dbReference type="Gene3D" id="1.10.150.510">
    <property type="entry name" value="Receptor activity modifying family"/>
    <property type="match status" value="1"/>
</dbReference>
<evidence type="ECO:0000256" key="9">
    <source>
        <dbReference type="ARBA" id="ARBA00023157"/>
    </source>
</evidence>
<feature type="transmembrane region" description="Helical" evidence="11">
    <location>
        <begin position="194"/>
        <end position="215"/>
    </location>
</feature>
<dbReference type="GO" id="GO:0005886">
    <property type="term" value="C:plasma membrane"/>
    <property type="evidence" value="ECO:0007669"/>
    <property type="project" value="UniProtKB-SubCell"/>
</dbReference>
<comment type="subcellular location">
    <subcellularLocation>
        <location evidence="1">Cell membrane</location>
        <topology evidence="1">Single-pass type I membrane protein</topology>
    </subcellularLocation>
</comment>
<dbReference type="GO" id="GO:0008277">
    <property type="term" value="P:regulation of G protein-coupled receptor signaling pathway"/>
    <property type="evidence" value="ECO:0007669"/>
    <property type="project" value="InterPro"/>
</dbReference>
<reference evidence="12" key="2">
    <citation type="submission" date="2021-03" db="UniProtKB">
        <authorList>
            <consortium name="Ensembl"/>
        </authorList>
    </citation>
    <scope>IDENTIFICATION</scope>
</reference>
<evidence type="ECO:0000256" key="1">
    <source>
        <dbReference type="ARBA" id="ARBA00004251"/>
    </source>
</evidence>
<dbReference type="AlphaFoldDB" id="A0A803J6G8"/>
<feature type="transmembrane region" description="Helical" evidence="11">
    <location>
        <begin position="65"/>
        <end position="86"/>
    </location>
</feature>
<keyword evidence="10" id="KW-0675">Receptor</keyword>
<sequence length="224" mass="25689">MLCDGSPGGRSVSKAVLSNLIIYTDSVLVQEKLRFLKTSVLAYFPLCCFCWSIARRNPRMEYRNLRTLTHALLLLLCSWVASSVAVQQNLTDSAHNETKHIFKDIQSMHLYFAESCWLGYTRNMSTVNSDNWCEWHHINRHYSNLRICLEDLAEILNLAFPNNIANNYIMMGHRTYFINCTLPFQELADPPEHILLALILAPISIIPFLVTLVVCKSKTTKPHT</sequence>
<dbReference type="InParanoid" id="A0A803J6G8"/>
<keyword evidence="4" id="KW-1003">Cell membrane</keyword>
<feature type="transmembrane region" description="Helical" evidence="11">
    <location>
        <begin position="35"/>
        <end position="53"/>
    </location>
</feature>
<name>A0A803J6G8_XENTR</name>
<dbReference type="GO" id="GO:0015026">
    <property type="term" value="F:coreceptor activity"/>
    <property type="evidence" value="ECO:0007669"/>
    <property type="project" value="InterPro"/>
</dbReference>
<keyword evidence="3" id="KW-0813">Transport</keyword>
<keyword evidence="8 11" id="KW-0472">Membrane</keyword>
<evidence type="ECO:0000313" key="12">
    <source>
        <dbReference type="Ensembl" id="ENSXETP00000103457"/>
    </source>
</evidence>
<dbReference type="Pfam" id="PF04901">
    <property type="entry name" value="RAMP"/>
    <property type="match status" value="1"/>
</dbReference>
<comment type="similarity">
    <text evidence="2">Belongs to the RAMP family.</text>
</comment>
<evidence type="ECO:0000256" key="11">
    <source>
        <dbReference type="SAM" id="Phobius"/>
    </source>
</evidence>
<dbReference type="GO" id="GO:0006886">
    <property type="term" value="P:intracellular protein transport"/>
    <property type="evidence" value="ECO:0007669"/>
    <property type="project" value="InterPro"/>
</dbReference>
<evidence type="ECO:0000256" key="7">
    <source>
        <dbReference type="ARBA" id="ARBA00022989"/>
    </source>
</evidence>
<reference evidence="12" key="1">
    <citation type="journal article" date="2010" name="Science">
        <title>The genome of the Western clawed frog Xenopus tropicalis.</title>
        <authorList>
            <person name="Hellsten U."/>
            <person name="Harland R.M."/>
            <person name="Gilchrist M.J."/>
            <person name="Hendrix D."/>
            <person name="Jurka J."/>
            <person name="Kapitonov V."/>
            <person name="Ovcharenko I."/>
            <person name="Putnam N.H."/>
            <person name="Shu S."/>
            <person name="Taher L."/>
            <person name="Blitz I.L."/>
            <person name="Blumberg B."/>
            <person name="Dichmann D.S."/>
            <person name="Dubchak I."/>
            <person name="Amaya E."/>
            <person name="Detter J.C."/>
            <person name="Fletcher R."/>
            <person name="Gerhard D.S."/>
            <person name="Goodstein D."/>
            <person name="Graves T."/>
            <person name="Grigoriev I.V."/>
            <person name="Grimwood J."/>
            <person name="Kawashima T."/>
            <person name="Lindquist E."/>
            <person name="Lucas S.M."/>
            <person name="Mead P.E."/>
            <person name="Mitros T."/>
            <person name="Ogino H."/>
            <person name="Ohta Y."/>
            <person name="Poliakov A.V."/>
            <person name="Pollet N."/>
            <person name="Robert J."/>
            <person name="Salamov A."/>
            <person name="Sater A.K."/>
            <person name="Schmutz J."/>
            <person name="Terry A."/>
            <person name="Vize P.D."/>
            <person name="Warren W.C."/>
            <person name="Wells D."/>
            <person name="Wills A."/>
            <person name="Wilson R.K."/>
            <person name="Zimmerman L.B."/>
            <person name="Zorn A.M."/>
            <person name="Grainger R."/>
            <person name="Grammer T."/>
            <person name="Khokha M.K."/>
            <person name="Richardson P.M."/>
            <person name="Rokhsar D.S."/>
        </authorList>
    </citation>
    <scope>NUCLEOTIDE SEQUENCE [LARGE SCALE GENOMIC DNA]</scope>
    <source>
        <strain evidence="12">Nigerian</strain>
    </source>
</reference>
<dbReference type="PANTHER" id="PTHR14076:SF9">
    <property type="entry name" value="RECEPTOR ACTIVITY-MODIFYING PROTEIN 2"/>
    <property type="match status" value="1"/>
</dbReference>
<organism evidence="12">
    <name type="scientific">Xenopus tropicalis</name>
    <name type="common">Western clawed frog</name>
    <name type="synonym">Silurana tropicalis</name>
    <dbReference type="NCBI Taxonomy" id="8364"/>
    <lineage>
        <taxon>Eukaryota</taxon>
        <taxon>Metazoa</taxon>
        <taxon>Chordata</taxon>
        <taxon>Craniata</taxon>
        <taxon>Vertebrata</taxon>
        <taxon>Euteleostomi</taxon>
        <taxon>Amphibia</taxon>
        <taxon>Batrachia</taxon>
        <taxon>Anura</taxon>
        <taxon>Pipoidea</taxon>
        <taxon>Pipidae</taxon>
        <taxon>Xenopodinae</taxon>
        <taxon>Xenopus</taxon>
        <taxon>Silurana</taxon>
    </lineage>
</organism>
<evidence type="ECO:0000256" key="10">
    <source>
        <dbReference type="ARBA" id="ARBA00023170"/>
    </source>
</evidence>
<evidence type="ECO:0000256" key="4">
    <source>
        <dbReference type="ARBA" id="ARBA00022475"/>
    </source>
</evidence>
<evidence type="ECO:0000256" key="6">
    <source>
        <dbReference type="ARBA" id="ARBA00022729"/>
    </source>
</evidence>
<accession>A0A803J6G8</accession>
<keyword evidence="9" id="KW-1015">Disulfide bond</keyword>
<proteinExistence type="inferred from homology"/>
<dbReference type="InterPro" id="IPR006985">
    <property type="entry name" value="RAMP"/>
</dbReference>
<evidence type="ECO:0000256" key="3">
    <source>
        <dbReference type="ARBA" id="ARBA00022448"/>
    </source>
</evidence>
<keyword evidence="5 11" id="KW-0812">Transmembrane</keyword>
<dbReference type="InterPro" id="IPR038126">
    <property type="entry name" value="RAMP_sf"/>
</dbReference>
<dbReference type="PANTHER" id="PTHR14076">
    <property type="entry name" value="RECEPTOR ACTIVITY MODIFYING PROTEIN RAMP"/>
    <property type="match status" value="1"/>
</dbReference>
<evidence type="ECO:0000256" key="5">
    <source>
        <dbReference type="ARBA" id="ARBA00022692"/>
    </source>
</evidence>
<protein>
    <recommendedName>
        <fullName evidence="13">Receptor activity modifying protein 2</fullName>
    </recommendedName>
</protein>
<evidence type="ECO:0000256" key="8">
    <source>
        <dbReference type="ARBA" id="ARBA00023136"/>
    </source>
</evidence>
<keyword evidence="7 11" id="KW-1133">Transmembrane helix</keyword>